<dbReference type="AlphaFoldDB" id="A0A9P7AL09"/>
<proteinExistence type="predicted"/>
<dbReference type="RefSeq" id="XP_041158409.1">
    <property type="nucleotide sequence ID" value="XM_041298115.1"/>
</dbReference>
<gene>
    <name evidence="2" type="ORF">HD556DRAFT_1240482</name>
</gene>
<keyword evidence="3" id="KW-1185">Reference proteome</keyword>
<evidence type="ECO:0000256" key="1">
    <source>
        <dbReference type="SAM" id="MobiDB-lite"/>
    </source>
</evidence>
<accession>A0A9P7AL09</accession>
<comment type="caution">
    <text evidence="2">The sequence shown here is derived from an EMBL/GenBank/DDBJ whole genome shotgun (WGS) entry which is preliminary data.</text>
</comment>
<feature type="compositionally biased region" description="Basic and acidic residues" evidence="1">
    <location>
        <begin position="66"/>
        <end position="96"/>
    </location>
</feature>
<dbReference type="GeneID" id="64591879"/>
<feature type="region of interest" description="Disordered" evidence="1">
    <location>
        <begin position="63"/>
        <end position="96"/>
    </location>
</feature>
<protein>
    <submittedName>
        <fullName evidence="2">Uncharacterized protein</fullName>
    </submittedName>
</protein>
<evidence type="ECO:0000313" key="3">
    <source>
        <dbReference type="Proteomes" id="UP000719766"/>
    </source>
</evidence>
<name>A0A9P7AL09_9AGAM</name>
<organism evidence="2 3">
    <name type="scientific">Suillus plorans</name>
    <dbReference type="NCBI Taxonomy" id="116603"/>
    <lineage>
        <taxon>Eukaryota</taxon>
        <taxon>Fungi</taxon>
        <taxon>Dikarya</taxon>
        <taxon>Basidiomycota</taxon>
        <taxon>Agaricomycotina</taxon>
        <taxon>Agaricomycetes</taxon>
        <taxon>Agaricomycetidae</taxon>
        <taxon>Boletales</taxon>
        <taxon>Suillineae</taxon>
        <taxon>Suillaceae</taxon>
        <taxon>Suillus</taxon>
    </lineage>
</organism>
<dbReference type="Proteomes" id="UP000719766">
    <property type="component" value="Unassembled WGS sequence"/>
</dbReference>
<dbReference type="EMBL" id="JABBWE010000042">
    <property type="protein sequence ID" value="KAG1791603.1"/>
    <property type="molecule type" value="Genomic_DNA"/>
</dbReference>
<evidence type="ECO:0000313" key="2">
    <source>
        <dbReference type="EMBL" id="KAG1791603.1"/>
    </source>
</evidence>
<dbReference type="OrthoDB" id="2688210at2759"/>
<sequence length="334" mass="38878">MERIPTNPALEAQPNFESAAYTGWLNALVTGGITREDALRNMADGWRFECQERIVLWQEQTEEDDHALREQEERERAKKAAEEQEEQREAEKKKPKINDFDASSIVADVIIPHPSQYAIQRIKNMEYVELWYFSPDGCHEASITSRSTSDADDAYGFAKVDGVIALKTLASFRASQKAIQDHDLSWRQFDLAKTSFLVHIEKGGWPEKHQQALALFFTLITNHEHRMRPRGEKTLLRYAGFLRREWHDRLTQNQGFNIGLFNNALYNSISDDVWETERDEGLKLVHCLSKSHLVRILQTLTITLHNQIYPISPLNYRLRLLARLHRYQRFMLPG</sequence>
<reference evidence="2" key="1">
    <citation type="journal article" date="2020" name="New Phytol.">
        <title>Comparative genomics reveals dynamic genome evolution in host specialist ectomycorrhizal fungi.</title>
        <authorList>
            <person name="Lofgren L.A."/>
            <person name="Nguyen N.H."/>
            <person name="Vilgalys R."/>
            <person name="Ruytinx J."/>
            <person name="Liao H.L."/>
            <person name="Branco S."/>
            <person name="Kuo A."/>
            <person name="LaButti K."/>
            <person name="Lipzen A."/>
            <person name="Andreopoulos W."/>
            <person name="Pangilinan J."/>
            <person name="Riley R."/>
            <person name="Hundley H."/>
            <person name="Na H."/>
            <person name="Barry K."/>
            <person name="Grigoriev I.V."/>
            <person name="Stajich J.E."/>
            <person name="Kennedy P.G."/>
        </authorList>
    </citation>
    <scope>NUCLEOTIDE SEQUENCE</scope>
    <source>
        <strain evidence="2">S12</strain>
    </source>
</reference>